<dbReference type="Proteomes" id="UP000191257">
    <property type="component" value="Plasmid unnamed3"/>
</dbReference>
<protein>
    <submittedName>
        <fullName evidence="4">Amino acid ABC transporter</fullName>
    </submittedName>
</protein>
<evidence type="ECO:0000313" key="5">
    <source>
        <dbReference type="Proteomes" id="UP000191257"/>
    </source>
</evidence>
<feature type="signal peptide" evidence="2">
    <location>
        <begin position="1"/>
        <end position="27"/>
    </location>
</feature>
<feature type="domain" description="Solute-binding protein family 3/N-terminal" evidence="3">
    <location>
        <begin position="50"/>
        <end position="272"/>
    </location>
</feature>
<organism evidence="4 5">
    <name type="scientific">Paracoccus yeei</name>
    <dbReference type="NCBI Taxonomy" id="147645"/>
    <lineage>
        <taxon>Bacteria</taxon>
        <taxon>Pseudomonadati</taxon>
        <taxon>Pseudomonadota</taxon>
        <taxon>Alphaproteobacteria</taxon>
        <taxon>Rhodobacterales</taxon>
        <taxon>Paracoccaceae</taxon>
        <taxon>Paracoccus</taxon>
    </lineage>
</organism>
<dbReference type="PANTHER" id="PTHR35936">
    <property type="entry name" value="MEMBRANE-BOUND LYTIC MUREIN TRANSGLYCOSYLASE F"/>
    <property type="match status" value="1"/>
</dbReference>
<evidence type="ECO:0000256" key="1">
    <source>
        <dbReference type="ARBA" id="ARBA00022729"/>
    </source>
</evidence>
<dbReference type="Pfam" id="PF00497">
    <property type="entry name" value="SBP_bac_3"/>
    <property type="match status" value="1"/>
</dbReference>
<sequence>MTDEINSRRAFLAAGALGGLGVTAALAAARPAAAQEAGGDTLQAIIARGELRIGVAPGEPWFFKDQRSGEWHGLGWGLGVALAKELGIKATPVETTWGNAIAAMQADQFDVMFTMDATPQRALAADFPVQPMFFYAQGVLLKDGVQVVTWDEMNKPEFKIGVVLGTSPDRDLTVRLPNATIERFPSIDELGAAFVSGRMDGVSLFHPALVMLQARVKRGTVILPTPVRDSSSSAAVPRKADKTWRDWLGVALGYFYTTGQTQAIFEEFLVYRGIDPKSTPPIMRELWEKA</sequence>
<evidence type="ECO:0000313" key="4">
    <source>
        <dbReference type="EMBL" id="ARC38700.1"/>
    </source>
</evidence>
<dbReference type="PROSITE" id="PS51318">
    <property type="entry name" value="TAT"/>
    <property type="match status" value="1"/>
</dbReference>
<keyword evidence="4" id="KW-0614">Plasmid</keyword>
<geneLocation type="plasmid" evidence="4 5">
    <name>unnamed3</name>
</geneLocation>
<dbReference type="RefSeq" id="WP_080622994.1">
    <property type="nucleotide sequence ID" value="NZ_CAWMZI010000004.1"/>
</dbReference>
<proteinExistence type="predicted"/>
<keyword evidence="1 2" id="KW-0732">Signal</keyword>
<dbReference type="Gene3D" id="3.40.190.10">
    <property type="entry name" value="Periplasmic binding protein-like II"/>
    <property type="match status" value="2"/>
</dbReference>
<dbReference type="SMART" id="SM00062">
    <property type="entry name" value="PBPb"/>
    <property type="match status" value="1"/>
</dbReference>
<evidence type="ECO:0000256" key="2">
    <source>
        <dbReference type="SAM" id="SignalP"/>
    </source>
</evidence>
<dbReference type="AlphaFoldDB" id="A0A1V0GY23"/>
<dbReference type="EMBL" id="CP020443">
    <property type="protein sequence ID" value="ARC38700.1"/>
    <property type="molecule type" value="Genomic_DNA"/>
</dbReference>
<dbReference type="InterPro" id="IPR001638">
    <property type="entry name" value="Solute-binding_3/MltF_N"/>
</dbReference>
<accession>A0A1V0GY23</accession>
<reference evidence="4" key="1">
    <citation type="submission" date="2017-12" db="EMBL/GenBank/DDBJ databases">
        <title>FDA dAtabase for Regulatory Grade micrObial Sequences (FDA-ARGOS): Supporting development and validation of Infectious Disease Dx tests.</title>
        <authorList>
            <person name="Campos J."/>
            <person name="Goldberg B."/>
            <person name="Tallon L."/>
            <person name="Sadzewicz L."/>
            <person name="Sengamalay N."/>
            <person name="Ott S."/>
            <person name="Godinez A."/>
            <person name="Nagaraj S."/>
            <person name="Vyas G."/>
            <person name="Aluvathingal J."/>
            <person name="Nadendla S."/>
            <person name="Geyer C."/>
            <person name="Nandy P."/>
            <person name="Hobson J."/>
            <person name="Sichtig H."/>
        </authorList>
    </citation>
    <scope>NUCLEOTIDE SEQUENCE</scope>
    <source>
        <strain evidence="4">FDAARGOS_252</strain>
        <plasmid evidence="4">unnamed3</plasmid>
    </source>
</reference>
<name>A0A1V0GY23_9RHOB</name>
<evidence type="ECO:0000259" key="3">
    <source>
        <dbReference type="SMART" id="SM00062"/>
    </source>
</evidence>
<dbReference type="SUPFAM" id="SSF53850">
    <property type="entry name" value="Periplasmic binding protein-like II"/>
    <property type="match status" value="1"/>
</dbReference>
<gene>
    <name evidence="4" type="ORF">A6J80_20555</name>
</gene>
<feature type="chain" id="PRO_5012821257" evidence="2">
    <location>
        <begin position="28"/>
        <end position="290"/>
    </location>
</feature>
<dbReference type="InterPro" id="IPR006311">
    <property type="entry name" value="TAT_signal"/>
</dbReference>
<keyword evidence="5" id="KW-1185">Reference proteome</keyword>
<dbReference type="KEGG" id="pye:A6J80_20555"/>
<dbReference type="PANTHER" id="PTHR35936:SF17">
    <property type="entry name" value="ARGININE-BINDING EXTRACELLULAR PROTEIN ARTP"/>
    <property type="match status" value="1"/>
</dbReference>